<evidence type="ECO:0000313" key="2">
    <source>
        <dbReference type="Proteomes" id="UP000006050"/>
    </source>
</evidence>
<organism evidence="1 2">
    <name type="scientific">Belliella baltica (strain DSM 15883 / CIP 108006 / LMG 21964 / BA134)</name>
    <dbReference type="NCBI Taxonomy" id="866536"/>
    <lineage>
        <taxon>Bacteria</taxon>
        <taxon>Pseudomonadati</taxon>
        <taxon>Bacteroidota</taxon>
        <taxon>Cytophagia</taxon>
        <taxon>Cytophagales</taxon>
        <taxon>Cyclobacteriaceae</taxon>
        <taxon>Belliella</taxon>
    </lineage>
</organism>
<dbReference type="STRING" id="866536.Belba_2638"/>
<dbReference type="HOGENOM" id="CLU_3266329_0_0_10"/>
<accession>I3Z7G5</accession>
<dbReference type="AlphaFoldDB" id="I3Z7G5"/>
<keyword evidence="2" id="KW-1185">Reference proteome</keyword>
<name>I3Z7G5_BELBD</name>
<dbReference type="Proteomes" id="UP000006050">
    <property type="component" value="Chromosome"/>
</dbReference>
<proteinExistence type="predicted"/>
<evidence type="ECO:0000313" key="1">
    <source>
        <dbReference type="EMBL" id="AFL85183.1"/>
    </source>
</evidence>
<gene>
    <name evidence="1" type="ordered locus">Belba_2638</name>
</gene>
<protein>
    <submittedName>
        <fullName evidence="1">Uncharacterized protein</fullName>
    </submittedName>
</protein>
<dbReference type="EMBL" id="CP003281">
    <property type="protein sequence ID" value="AFL85183.1"/>
    <property type="molecule type" value="Genomic_DNA"/>
</dbReference>
<reference evidence="2" key="1">
    <citation type="submission" date="2012-06" db="EMBL/GenBank/DDBJ databases">
        <title>The complete genome of Belliella baltica DSM 15883.</title>
        <authorList>
            <person name="Lucas S."/>
            <person name="Copeland A."/>
            <person name="Lapidus A."/>
            <person name="Goodwin L."/>
            <person name="Pitluck S."/>
            <person name="Peters L."/>
            <person name="Mikhailova N."/>
            <person name="Davenport K."/>
            <person name="Kyrpides N."/>
            <person name="Mavromatis K."/>
            <person name="Pagani I."/>
            <person name="Ivanova N."/>
            <person name="Ovchinnikova G."/>
            <person name="Zeytun A."/>
            <person name="Detter J.C."/>
            <person name="Han C."/>
            <person name="Land M."/>
            <person name="Hauser L."/>
            <person name="Markowitz V."/>
            <person name="Cheng J.-F."/>
            <person name="Hugenholtz P."/>
            <person name="Woyke T."/>
            <person name="Wu D."/>
            <person name="Tindall B."/>
            <person name="Pomrenke H."/>
            <person name="Brambilla E."/>
            <person name="Klenk H.-P."/>
            <person name="Eisen J.A."/>
        </authorList>
    </citation>
    <scope>NUCLEOTIDE SEQUENCE [LARGE SCALE GENOMIC DNA]</scope>
    <source>
        <strain evidence="2">DSM 15883 / CIP 108006 / LMG 21964 / BA134</strain>
    </source>
</reference>
<dbReference type="KEGG" id="bbd:Belba_2638"/>
<sequence length="41" mass="4993">MAFFILLKYINFLKDTYFETKILIYICGIIGDEFIKKLYSY</sequence>